<dbReference type="InParanoid" id="A0A7M7GN11"/>
<dbReference type="GO" id="GO:0008195">
    <property type="term" value="F:phosphatidate phosphatase activity"/>
    <property type="evidence" value="ECO:0000318"/>
    <property type="project" value="GO_Central"/>
</dbReference>
<dbReference type="GeneID" id="100890064"/>
<dbReference type="InterPro" id="IPR043216">
    <property type="entry name" value="PAP-like"/>
</dbReference>
<evidence type="ECO:0000313" key="8">
    <source>
        <dbReference type="EnsemblMetazoa" id="XP_003731132"/>
    </source>
</evidence>
<evidence type="ECO:0000256" key="1">
    <source>
        <dbReference type="ARBA" id="ARBA00004141"/>
    </source>
</evidence>
<keyword evidence="3 6" id="KW-0812">Transmembrane</keyword>
<dbReference type="PANTHER" id="PTHR10165:SF35">
    <property type="entry name" value="RE23632P"/>
    <property type="match status" value="1"/>
</dbReference>
<dbReference type="InterPro" id="IPR000326">
    <property type="entry name" value="PAP2/HPO"/>
</dbReference>
<dbReference type="GO" id="GO:0006644">
    <property type="term" value="P:phospholipid metabolic process"/>
    <property type="evidence" value="ECO:0000318"/>
    <property type="project" value="GO_Central"/>
</dbReference>
<name>A0A7M7GN11_STRPU</name>
<dbReference type="SMART" id="SM00014">
    <property type="entry name" value="acidPPc"/>
    <property type="match status" value="1"/>
</dbReference>
<keyword evidence="4 6" id="KW-1133">Transmembrane helix</keyword>
<dbReference type="PANTHER" id="PTHR10165">
    <property type="entry name" value="LIPID PHOSPHATE PHOSPHATASE"/>
    <property type="match status" value="1"/>
</dbReference>
<dbReference type="Pfam" id="PF01569">
    <property type="entry name" value="PAP2"/>
    <property type="match status" value="1"/>
</dbReference>
<evidence type="ECO:0000256" key="3">
    <source>
        <dbReference type="ARBA" id="ARBA00022692"/>
    </source>
</evidence>
<dbReference type="GO" id="GO:0046839">
    <property type="term" value="P:phospholipid dephosphorylation"/>
    <property type="evidence" value="ECO:0000318"/>
    <property type="project" value="GO_Central"/>
</dbReference>
<keyword evidence="9" id="KW-1185">Reference proteome</keyword>
<sequence>MADSMYDTLTLGLTGLTIELYRLIDFLNSTLHNYEQPLKRGYSHSDTSIRRPYYPDDTVSISVLLYIVTLPLLVITIRMFVNPVGSDTTLHRPGPMGLLGGAFLTALITAGIKLVIGRLAPNFYEGCQPSHPSQPYTIFWSKHIDYQAYYTCDYPERQREVSRSFPCIYTSLSSFSWMYLLIYCFYKSSSSLSLRTVTILICLAPPTFIANTRLRDHRSHPGDVIAGCMLGVFIALVSAIGRKESAMVESDQEIPRDQDNEWDMISEDEMQEEPIQPTVRVCTSALYSNIEGFVVELRDHSCDLVEDVKHVELPYNDLDSFTLDGWDKSDVVILCHSIENRRLSLTDVTDALYDNFIQKVSKLIGKDALIVIAHDFKWTDDQPPKVRKDQEETIRARQPTVYKFAEMSFWRENLANRNLLTCCVTVTGMSSLPSSTRRERRE</sequence>
<feature type="transmembrane region" description="Helical" evidence="6">
    <location>
        <begin position="224"/>
        <end position="241"/>
    </location>
</feature>
<reference evidence="8" key="2">
    <citation type="submission" date="2021-01" db="UniProtKB">
        <authorList>
            <consortium name="EnsemblMetazoa"/>
        </authorList>
    </citation>
    <scope>IDENTIFICATION</scope>
</reference>
<evidence type="ECO:0000256" key="4">
    <source>
        <dbReference type="ARBA" id="ARBA00022989"/>
    </source>
</evidence>
<comment type="subcellular location">
    <subcellularLocation>
        <location evidence="1">Membrane</location>
        <topology evidence="1">Multi-pass membrane protein</topology>
    </subcellularLocation>
</comment>
<organism evidence="8 9">
    <name type="scientific">Strongylocentrotus purpuratus</name>
    <name type="common">Purple sea urchin</name>
    <dbReference type="NCBI Taxonomy" id="7668"/>
    <lineage>
        <taxon>Eukaryota</taxon>
        <taxon>Metazoa</taxon>
        <taxon>Echinodermata</taxon>
        <taxon>Eleutherozoa</taxon>
        <taxon>Echinozoa</taxon>
        <taxon>Echinoidea</taxon>
        <taxon>Euechinoidea</taxon>
        <taxon>Echinacea</taxon>
        <taxon>Camarodonta</taxon>
        <taxon>Echinidea</taxon>
        <taxon>Strongylocentrotidae</taxon>
        <taxon>Strongylocentrotus</taxon>
    </lineage>
</organism>
<feature type="transmembrane region" description="Helical" evidence="6">
    <location>
        <begin position="192"/>
        <end position="212"/>
    </location>
</feature>
<dbReference type="OMA" id="LVITIRM"/>
<dbReference type="EnsemblMetazoa" id="XM_003731084">
    <property type="protein sequence ID" value="XP_003731132"/>
    <property type="gene ID" value="LOC100890064"/>
</dbReference>
<feature type="transmembrane region" description="Helical" evidence="6">
    <location>
        <begin position="59"/>
        <end position="81"/>
    </location>
</feature>
<reference evidence="9" key="1">
    <citation type="submission" date="2015-02" db="EMBL/GenBank/DDBJ databases">
        <title>Genome sequencing for Strongylocentrotus purpuratus.</title>
        <authorList>
            <person name="Murali S."/>
            <person name="Liu Y."/>
            <person name="Vee V."/>
            <person name="English A."/>
            <person name="Wang M."/>
            <person name="Skinner E."/>
            <person name="Han Y."/>
            <person name="Muzny D.M."/>
            <person name="Worley K.C."/>
            <person name="Gibbs R.A."/>
        </authorList>
    </citation>
    <scope>NUCLEOTIDE SEQUENCE</scope>
</reference>
<feature type="transmembrane region" description="Helical" evidence="6">
    <location>
        <begin position="167"/>
        <end position="186"/>
    </location>
</feature>
<dbReference type="InterPro" id="IPR036938">
    <property type="entry name" value="PAP2/HPO_sf"/>
</dbReference>
<keyword evidence="5 6" id="KW-0472">Membrane</keyword>
<dbReference type="Proteomes" id="UP000007110">
    <property type="component" value="Unassembled WGS sequence"/>
</dbReference>
<accession>A0A7M7GN11</accession>
<dbReference type="OrthoDB" id="9906453at2759"/>
<feature type="domain" description="Phosphatidic acid phosphatase type 2/haloperoxidase" evidence="7">
    <location>
        <begin position="93"/>
        <end position="239"/>
    </location>
</feature>
<evidence type="ECO:0000256" key="6">
    <source>
        <dbReference type="SAM" id="Phobius"/>
    </source>
</evidence>
<dbReference type="RefSeq" id="XP_003731132.3">
    <property type="nucleotide sequence ID" value="XM_003731084.3"/>
</dbReference>
<dbReference type="KEGG" id="spu:100890064"/>
<proteinExistence type="inferred from homology"/>
<evidence type="ECO:0000256" key="5">
    <source>
        <dbReference type="ARBA" id="ARBA00023136"/>
    </source>
</evidence>
<dbReference type="GO" id="GO:0016020">
    <property type="term" value="C:membrane"/>
    <property type="evidence" value="ECO:0000318"/>
    <property type="project" value="GO_Central"/>
</dbReference>
<evidence type="ECO:0000256" key="2">
    <source>
        <dbReference type="ARBA" id="ARBA00008816"/>
    </source>
</evidence>
<evidence type="ECO:0000259" key="7">
    <source>
        <dbReference type="SMART" id="SM00014"/>
    </source>
</evidence>
<protein>
    <recommendedName>
        <fullName evidence="7">Phosphatidic acid phosphatase type 2/haloperoxidase domain-containing protein</fullName>
    </recommendedName>
</protein>
<feature type="transmembrane region" description="Helical" evidence="6">
    <location>
        <begin position="96"/>
        <end position="116"/>
    </location>
</feature>
<evidence type="ECO:0000313" key="9">
    <source>
        <dbReference type="Proteomes" id="UP000007110"/>
    </source>
</evidence>
<dbReference type="AlphaFoldDB" id="A0A7M7GN11"/>
<comment type="similarity">
    <text evidence="2">Belongs to the PA-phosphatase related phosphoesterase family.</text>
</comment>
<dbReference type="SUPFAM" id="SSF48317">
    <property type="entry name" value="Acid phosphatase/Vanadium-dependent haloperoxidase"/>
    <property type="match status" value="1"/>
</dbReference>
<dbReference type="Gene3D" id="1.20.144.10">
    <property type="entry name" value="Phosphatidic acid phosphatase type 2/haloperoxidase"/>
    <property type="match status" value="1"/>
</dbReference>